<evidence type="ECO:0000256" key="2">
    <source>
        <dbReference type="SAM" id="Phobius"/>
    </source>
</evidence>
<name>A0A395ISJ4_9HELO</name>
<feature type="compositionally biased region" description="Polar residues" evidence="1">
    <location>
        <begin position="719"/>
        <end position="731"/>
    </location>
</feature>
<comment type="caution">
    <text evidence="4">The sequence shown here is derived from an EMBL/GenBank/DDBJ whole genome shotgun (WGS) entry which is preliminary data.</text>
</comment>
<feature type="compositionally biased region" description="Low complexity" evidence="1">
    <location>
        <begin position="651"/>
        <end position="665"/>
    </location>
</feature>
<feature type="region of interest" description="Disordered" evidence="1">
    <location>
        <begin position="647"/>
        <end position="739"/>
    </location>
</feature>
<feature type="region of interest" description="Disordered" evidence="1">
    <location>
        <begin position="183"/>
        <end position="203"/>
    </location>
</feature>
<accession>A0A395ISJ4</accession>
<feature type="chain" id="PRO_5017388085" evidence="3">
    <location>
        <begin position="18"/>
        <end position="739"/>
    </location>
</feature>
<evidence type="ECO:0000313" key="5">
    <source>
        <dbReference type="Proteomes" id="UP000249056"/>
    </source>
</evidence>
<keyword evidence="2" id="KW-0812">Transmembrane</keyword>
<feature type="compositionally biased region" description="Basic and acidic residues" evidence="1">
    <location>
        <begin position="453"/>
        <end position="467"/>
    </location>
</feature>
<evidence type="ECO:0000256" key="3">
    <source>
        <dbReference type="SAM" id="SignalP"/>
    </source>
</evidence>
<proteinExistence type="predicted"/>
<feature type="compositionally biased region" description="Basic and acidic residues" evidence="1">
    <location>
        <begin position="185"/>
        <end position="203"/>
    </location>
</feature>
<feature type="compositionally biased region" description="Basic and acidic residues" evidence="1">
    <location>
        <begin position="299"/>
        <end position="322"/>
    </location>
</feature>
<evidence type="ECO:0000256" key="1">
    <source>
        <dbReference type="SAM" id="MobiDB-lite"/>
    </source>
</evidence>
<sequence>MNSLLKAFLFAPAIVSAFVLPSGPGRDIDAKSKQNDIVNIDAYTMGFVRLDIGHDSSSANLSPLNLRINILHSTEACGVGNVTIDGQALSQTYDPESLVSSGKGPISTSKNNIIVGSWTFDCIIIDGKQHGQLMKFMIDFLDGKAIENSGFSVLFRQTEETEIMHIETISSQEDQVVKNYLSHDQSPERQHHNENEFEGEHGHHIGHKKFNIHKEMAEVRYMKAQLKELKYLIHEKERHISKHIQENHNPDNRIRDCDSLRCVAEVISGRAHKFYGKIAGNGFDEEYFHHSLALQSKSENSDKGDLGKPDNHASKNHTDPHLPPHPRHILPICHYPPPHFHPHNPHHDGPHGPPPREPPPHQFEPPRFDHERHPGMHPFHEEEDGRPWEGHSRHHNENYGRLHGDEFDEEFERPHEKHAKPHHDDRPQPFDNPEFDRSREYHGKSPYEGPFDGPEHERPHHPQDEGLRNGAPMGSPHRENFEEHKPGFDGPPGDHLDVDGPPPHDEPPHGGPPPHMIEAGDHGPPPHAPPGFPFHILKFALIGFLFSILIIALHRRTCNPQARSDRQARREERCKRIGSCGATKRASFETWWAWVIGQEQEFDEKDRLLEVCESDDDDDDDDDVSVGGDITSLRNAANVVGDMVAAEEGRSISSPQSSHTQFSSQAPLLTPQYETPAPHFDTYPMDIRETLPAYEDNDHDGSEASSLVADGFRYKPGSSDYSPSHSASGSVSDILGDKY</sequence>
<dbReference type="OrthoDB" id="4225201at2759"/>
<organism evidence="4 5">
    <name type="scientific">Monilinia fructigena</name>
    <dbReference type="NCBI Taxonomy" id="38457"/>
    <lineage>
        <taxon>Eukaryota</taxon>
        <taxon>Fungi</taxon>
        <taxon>Dikarya</taxon>
        <taxon>Ascomycota</taxon>
        <taxon>Pezizomycotina</taxon>
        <taxon>Leotiomycetes</taxon>
        <taxon>Helotiales</taxon>
        <taxon>Sclerotiniaceae</taxon>
        <taxon>Monilinia</taxon>
    </lineage>
</organism>
<keyword evidence="2" id="KW-0472">Membrane</keyword>
<feature type="region of interest" description="Disordered" evidence="1">
    <location>
        <begin position="298"/>
        <end position="528"/>
    </location>
</feature>
<protein>
    <submittedName>
        <fullName evidence="4">Uncharacterized protein</fullName>
    </submittedName>
</protein>
<feature type="compositionally biased region" description="Pro residues" evidence="1">
    <location>
        <begin position="351"/>
        <end position="363"/>
    </location>
</feature>
<keyword evidence="3" id="KW-0732">Signal</keyword>
<gene>
    <name evidence="4" type="ORF">DID88_004929</name>
</gene>
<feature type="compositionally biased region" description="Basic and acidic residues" evidence="1">
    <location>
        <begin position="422"/>
        <end position="445"/>
    </location>
</feature>
<feature type="compositionally biased region" description="Basic and acidic residues" evidence="1">
    <location>
        <begin position="476"/>
        <end position="508"/>
    </location>
</feature>
<feature type="compositionally biased region" description="Basic and acidic residues" evidence="1">
    <location>
        <begin position="364"/>
        <end position="405"/>
    </location>
</feature>
<feature type="signal peptide" evidence="3">
    <location>
        <begin position="1"/>
        <end position="17"/>
    </location>
</feature>
<dbReference type="EMBL" id="QKRW01000025">
    <property type="protein sequence ID" value="RAL62363.1"/>
    <property type="molecule type" value="Genomic_DNA"/>
</dbReference>
<feature type="transmembrane region" description="Helical" evidence="2">
    <location>
        <begin position="532"/>
        <end position="553"/>
    </location>
</feature>
<keyword evidence="2" id="KW-1133">Transmembrane helix</keyword>
<keyword evidence="5" id="KW-1185">Reference proteome</keyword>
<reference evidence="4 5" key="1">
    <citation type="submission" date="2018-06" db="EMBL/GenBank/DDBJ databases">
        <title>Genome Sequence of the Brown Rot Fungal Pathogen Monilinia fructigena.</title>
        <authorList>
            <person name="Landi L."/>
            <person name="De Miccolis Angelini R.M."/>
            <person name="Pollastro S."/>
            <person name="Abate D."/>
            <person name="Faretra F."/>
            <person name="Romanazzi G."/>
        </authorList>
    </citation>
    <scope>NUCLEOTIDE SEQUENCE [LARGE SCALE GENOMIC DNA]</scope>
    <source>
        <strain evidence="4 5">Mfrg269</strain>
    </source>
</reference>
<dbReference type="AlphaFoldDB" id="A0A395ISJ4"/>
<dbReference type="Proteomes" id="UP000249056">
    <property type="component" value="Unassembled WGS sequence"/>
</dbReference>
<evidence type="ECO:0000313" key="4">
    <source>
        <dbReference type="EMBL" id="RAL62363.1"/>
    </source>
</evidence>